<name>A0A2P5DLA9_TREOI</name>
<gene>
    <name evidence="1" type="ORF">TorRG33x02_248320</name>
</gene>
<reference evidence="2" key="1">
    <citation type="submission" date="2016-06" db="EMBL/GenBank/DDBJ databases">
        <title>Parallel loss of symbiosis genes in relatives of nitrogen-fixing non-legume Parasponia.</title>
        <authorList>
            <person name="Van Velzen R."/>
            <person name="Holmer R."/>
            <person name="Bu F."/>
            <person name="Rutten L."/>
            <person name="Van Zeijl A."/>
            <person name="Liu W."/>
            <person name="Santuari L."/>
            <person name="Cao Q."/>
            <person name="Sharma T."/>
            <person name="Shen D."/>
            <person name="Roswanjaya Y."/>
            <person name="Wardhani T."/>
            <person name="Kalhor M.S."/>
            <person name="Jansen J."/>
            <person name="Van den Hoogen J."/>
            <person name="Gungor B."/>
            <person name="Hartog M."/>
            <person name="Hontelez J."/>
            <person name="Verver J."/>
            <person name="Yang W.-C."/>
            <person name="Schijlen E."/>
            <person name="Repin R."/>
            <person name="Schilthuizen M."/>
            <person name="Schranz E."/>
            <person name="Heidstra R."/>
            <person name="Miyata K."/>
            <person name="Fedorova E."/>
            <person name="Kohlen W."/>
            <person name="Bisseling T."/>
            <person name="Smit S."/>
            <person name="Geurts R."/>
        </authorList>
    </citation>
    <scope>NUCLEOTIDE SEQUENCE [LARGE SCALE GENOMIC DNA]</scope>
    <source>
        <strain evidence="2">cv. RG33-2</strain>
    </source>
</reference>
<dbReference type="InParanoid" id="A0A2P5DLA9"/>
<evidence type="ECO:0000313" key="1">
    <source>
        <dbReference type="EMBL" id="PON74055.1"/>
    </source>
</evidence>
<sequence length="134" mass="15467">MANLESKGCELASELRNSIQNVDNMIEIEVGNMLCCHLSDLLLVISENSRQYSRISSSKYLLKLLLENKGRTNATKRTLSVIEVAERELLMNRESISILRIRKGVLKELIIKEIKKIMMMIITRRELIESWTCL</sequence>
<protein>
    <submittedName>
        <fullName evidence="1">Uncharacterized protein</fullName>
    </submittedName>
</protein>
<evidence type="ECO:0000313" key="2">
    <source>
        <dbReference type="Proteomes" id="UP000237000"/>
    </source>
</evidence>
<dbReference type="EMBL" id="JXTC01000263">
    <property type="protein sequence ID" value="PON74055.1"/>
    <property type="molecule type" value="Genomic_DNA"/>
</dbReference>
<organism evidence="1 2">
    <name type="scientific">Trema orientale</name>
    <name type="common">Charcoal tree</name>
    <name type="synonym">Celtis orientalis</name>
    <dbReference type="NCBI Taxonomy" id="63057"/>
    <lineage>
        <taxon>Eukaryota</taxon>
        <taxon>Viridiplantae</taxon>
        <taxon>Streptophyta</taxon>
        <taxon>Embryophyta</taxon>
        <taxon>Tracheophyta</taxon>
        <taxon>Spermatophyta</taxon>
        <taxon>Magnoliopsida</taxon>
        <taxon>eudicotyledons</taxon>
        <taxon>Gunneridae</taxon>
        <taxon>Pentapetalae</taxon>
        <taxon>rosids</taxon>
        <taxon>fabids</taxon>
        <taxon>Rosales</taxon>
        <taxon>Cannabaceae</taxon>
        <taxon>Trema</taxon>
    </lineage>
</organism>
<comment type="caution">
    <text evidence="1">The sequence shown here is derived from an EMBL/GenBank/DDBJ whole genome shotgun (WGS) entry which is preliminary data.</text>
</comment>
<accession>A0A2P5DLA9</accession>
<proteinExistence type="predicted"/>
<dbReference type="Proteomes" id="UP000237000">
    <property type="component" value="Unassembled WGS sequence"/>
</dbReference>
<dbReference type="AlphaFoldDB" id="A0A2P5DLA9"/>
<keyword evidence="2" id="KW-1185">Reference proteome</keyword>